<dbReference type="InterPro" id="IPR001173">
    <property type="entry name" value="Glyco_trans_2-like"/>
</dbReference>
<evidence type="ECO:0000313" key="2">
    <source>
        <dbReference type="EMBL" id="GAA1749566.1"/>
    </source>
</evidence>
<dbReference type="Pfam" id="PF00535">
    <property type="entry name" value="Glycos_transf_2"/>
    <property type="match status" value="1"/>
</dbReference>
<dbReference type="Gene3D" id="3.90.550.10">
    <property type="entry name" value="Spore Coat Polysaccharide Biosynthesis Protein SpsA, Chain A"/>
    <property type="match status" value="1"/>
</dbReference>
<dbReference type="EMBL" id="BAAALS010000008">
    <property type="protein sequence ID" value="GAA1749566.1"/>
    <property type="molecule type" value="Genomic_DNA"/>
</dbReference>
<dbReference type="InterPro" id="IPR029044">
    <property type="entry name" value="Nucleotide-diphossugar_trans"/>
</dbReference>
<dbReference type="CDD" id="cd04186">
    <property type="entry name" value="GT_2_like_c"/>
    <property type="match status" value="1"/>
</dbReference>
<accession>A0ABP4W949</accession>
<dbReference type="Proteomes" id="UP001500655">
    <property type="component" value="Unassembled WGS sequence"/>
</dbReference>
<proteinExistence type="predicted"/>
<dbReference type="RefSeq" id="WP_344079375.1">
    <property type="nucleotide sequence ID" value="NZ_BAAALS010000008.1"/>
</dbReference>
<gene>
    <name evidence="2" type="ORF">GCM10009681_20940</name>
</gene>
<evidence type="ECO:0000313" key="3">
    <source>
        <dbReference type="Proteomes" id="UP001500655"/>
    </source>
</evidence>
<evidence type="ECO:0000259" key="1">
    <source>
        <dbReference type="Pfam" id="PF00535"/>
    </source>
</evidence>
<feature type="domain" description="Glycosyltransferase 2-like" evidence="1">
    <location>
        <begin position="24"/>
        <end position="148"/>
    </location>
</feature>
<comment type="caution">
    <text evidence="2">The sequence shown here is derived from an EMBL/GenBank/DDBJ whole genome shotgun (WGS) entry which is preliminary data.</text>
</comment>
<keyword evidence="3" id="KW-1185">Reference proteome</keyword>
<organism evidence="2 3">
    <name type="scientific">Luedemannella helvata</name>
    <dbReference type="NCBI Taxonomy" id="349315"/>
    <lineage>
        <taxon>Bacteria</taxon>
        <taxon>Bacillati</taxon>
        <taxon>Actinomycetota</taxon>
        <taxon>Actinomycetes</taxon>
        <taxon>Micromonosporales</taxon>
        <taxon>Micromonosporaceae</taxon>
        <taxon>Luedemannella</taxon>
    </lineage>
</organism>
<dbReference type="PANTHER" id="PTHR43179:SF7">
    <property type="entry name" value="RHAMNOSYLTRANSFERASE WBBL"/>
    <property type="match status" value="1"/>
</dbReference>
<dbReference type="SUPFAM" id="SSF53448">
    <property type="entry name" value="Nucleotide-diphospho-sugar transferases"/>
    <property type="match status" value="1"/>
</dbReference>
<sequence length="321" mass="34298">MTQSATAATGGVFADERELADCTAIIVTYNSAADVGGLLDSLPAAADGLRVRVLVVDNDSADDIASVVARYPGVQLVPSGGNLGYSGGINVGRRHLGPTRAVLILNPDLRAAPGSIRRLCAALTEPGVGAVVPRMLGEDGHTSPSLRREPSLLRSAADGLLGAKWRNRPAALSEMVWRTDAYDAPANVDWATGAALLIAIEADQRVGAWDEERFFLYSEETDYCRRLRESGYAVRYLPDAVVTHKGAGSGTGPALVALTAVNKVRYYRKYHGRVASAAFRLVVIGTQLLRANRPGQRRALQALVSERRWAELPGPSRTGNR</sequence>
<dbReference type="PANTHER" id="PTHR43179">
    <property type="entry name" value="RHAMNOSYLTRANSFERASE WBBL"/>
    <property type="match status" value="1"/>
</dbReference>
<reference evidence="3" key="1">
    <citation type="journal article" date="2019" name="Int. J. Syst. Evol. Microbiol.">
        <title>The Global Catalogue of Microorganisms (GCM) 10K type strain sequencing project: providing services to taxonomists for standard genome sequencing and annotation.</title>
        <authorList>
            <consortium name="The Broad Institute Genomics Platform"/>
            <consortium name="The Broad Institute Genome Sequencing Center for Infectious Disease"/>
            <person name="Wu L."/>
            <person name="Ma J."/>
        </authorList>
    </citation>
    <scope>NUCLEOTIDE SEQUENCE [LARGE SCALE GENOMIC DNA]</scope>
    <source>
        <strain evidence="3">JCM 13249</strain>
    </source>
</reference>
<protein>
    <submittedName>
        <fullName evidence="2">Glycosyltransferase family 2 protein</fullName>
    </submittedName>
</protein>
<name>A0ABP4W949_9ACTN</name>